<proteinExistence type="inferred from homology"/>
<dbReference type="InterPro" id="IPR015633">
    <property type="entry name" value="E2F"/>
</dbReference>
<feature type="compositionally biased region" description="Polar residues" evidence="11">
    <location>
        <begin position="712"/>
        <end position="725"/>
    </location>
</feature>
<feature type="region of interest" description="Disordered" evidence="11">
    <location>
        <begin position="768"/>
        <end position="797"/>
    </location>
</feature>
<keyword evidence="3" id="KW-0678">Repressor</keyword>
<dbReference type="GO" id="GO:0045892">
    <property type="term" value="P:negative regulation of DNA-templated transcription"/>
    <property type="evidence" value="ECO:0007669"/>
    <property type="project" value="UniProtKB-ARBA"/>
</dbReference>
<dbReference type="GO" id="GO:0000981">
    <property type="term" value="F:DNA-binding transcription factor activity, RNA polymerase II-specific"/>
    <property type="evidence" value="ECO:0007669"/>
    <property type="project" value="TreeGrafter"/>
</dbReference>
<feature type="region of interest" description="Disordered" evidence="11">
    <location>
        <begin position="1"/>
        <end position="33"/>
    </location>
</feature>
<comment type="caution">
    <text evidence="13">The sequence shown here is derived from an EMBL/GenBank/DDBJ whole genome shotgun (WGS) entry which is preliminary data.</text>
</comment>
<evidence type="ECO:0000256" key="5">
    <source>
        <dbReference type="ARBA" id="ARBA00023125"/>
    </source>
</evidence>
<keyword evidence="9" id="KW-0131">Cell cycle</keyword>
<evidence type="ECO:0000256" key="3">
    <source>
        <dbReference type="ARBA" id="ARBA00022491"/>
    </source>
</evidence>
<dbReference type="GO" id="GO:0090575">
    <property type="term" value="C:RNA polymerase II transcription regulator complex"/>
    <property type="evidence" value="ECO:0007669"/>
    <property type="project" value="TreeGrafter"/>
</dbReference>
<feature type="region of interest" description="Disordered" evidence="11">
    <location>
        <begin position="708"/>
        <end position="731"/>
    </location>
</feature>
<feature type="compositionally biased region" description="Polar residues" evidence="11">
    <location>
        <begin position="224"/>
        <end position="234"/>
    </location>
</feature>
<dbReference type="Proteomes" id="UP001209878">
    <property type="component" value="Unassembled WGS sequence"/>
</dbReference>
<dbReference type="Pfam" id="PF02319">
    <property type="entry name" value="WHD_E2F_TDP"/>
    <property type="match status" value="2"/>
</dbReference>
<evidence type="ECO:0000256" key="4">
    <source>
        <dbReference type="ARBA" id="ARBA00023015"/>
    </source>
</evidence>
<accession>A0AAD9UCS9</accession>
<dbReference type="GO" id="GO:0000978">
    <property type="term" value="F:RNA polymerase II cis-regulatory region sequence-specific DNA binding"/>
    <property type="evidence" value="ECO:0007669"/>
    <property type="project" value="InterPro"/>
</dbReference>
<evidence type="ECO:0000259" key="12">
    <source>
        <dbReference type="SMART" id="SM01372"/>
    </source>
</evidence>
<evidence type="ECO:0000256" key="7">
    <source>
        <dbReference type="ARBA" id="ARBA00023163"/>
    </source>
</evidence>
<evidence type="ECO:0000256" key="1">
    <source>
        <dbReference type="ARBA" id="ARBA00004123"/>
    </source>
</evidence>
<dbReference type="SMART" id="SM01372">
    <property type="entry name" value="E2F_TDP"/>
    <property type="match status" value="2"/>
</dbReference>
<evidence type="ECO:0000256" key="10">
    <source>
        <dbReference type="RuleBase" id="RU003796"/>
    </source>
</evidence>
<evidence type="ECO:0000256" key="9">
    <source>
        <dbReference type="ARBA" id="ARBA00023306"/>
    </source>
</evidence>
<keyword evidence="5 10" id="KW-0238">DNA-binding</keyword>
<evidence type="ECO:0000256" key="11">
    <source>
        <dbReference type="SAM" id="MobiDB-lite"/>
    </source>
</evidence>
<evidence type="ECO:0000256" key="2">
    <source>
        <dbReference type="ARBA" id="ARBA00010940"/>
    </source>
</evidence>
<sequence>MHQEPCQPNLLSESTGLESHDKDLSTDNMEPDALKVTIQTSSVCLQDNNMKTLSSCAQSNSSSQQSADFRRLAIRLGSQGSLVSVSESDGEDNDSSQDSLGEVEMMIKQVSVKNLAGEADFLSPSSPPKCKVLFEESVTNKTMLSDAAVIPRSKTPFQGLTSSCGDIGTKLNPVTPTKPVSESIDPLTPTANLKMLSSVASPEIRNREKLKAITCKIIKEEDVTSSPEEATETNGKGAKRPKSSVRQSDDDQDLNLEDPDCIDCVSQHISRKEKSLGLLCQRFLARYPEYPALFDTIEICLDEVAKDLNVERRRIYDIVNVLESVEIVSRMAKNKYVWHGKNNLSHTLSKLKALAKAEGFAEQIERIKDYEVSRELDGGGSVNKGKKMKKICAASYVPSSVVSPRKKEPLKTSDQSNLQDISTPAVETVRKEKSLGIMSQKFLMLFLVSQPKTVNLDISAKILIGNPNVDRTENGKFKTKIRRLYDIANILTSLDLIRKVHVTEVRGRKPAFKYVGPNVEDIKEVEASPLDDNLRPSSKHSLLDSVQNQQVCSILNSQQCFKPISRHSLLSQPILDLGLSNRRGGHRRMTSHSAMSKFSRHASFEQICEVAEQERNRLYFESRSQPSSPTIKRQPILPRFHSTNRGGSMSALPSSASSLKHLMVIRGAKVSEANPAEGSSSVSEVERDMRYTLVQKYPIQTITLTPITQLQSGKTDGASTEQTDSGRVPEPQMLMKAQLSQPDTTRQPTIVTLTKDQLDAVIRSLSTNSGASTTDAEDGDASGAKYVDASTQSSPQMPSGIVNLMKKLDDAPTKQGSLMLLGGGGGAMQSTSGSGTPCVQIIHLDCSSAATTVTSSNKTTAANSHKRPLVSMDAATQVKRQRTEAFPLTAAAGGVAPAEVMKPSPEQGAVMTSLLNTQDAEVATITQMAVTPSAATPVTELVPSPLKAVRVESDYHNAASPMIHHPTYLPSPPKVALIGYDLASPLMHGFNDEISPVSQLNTPPIDYILQQPLDETSVQGGASFVFQFPASTTGVTASGATMPSSRPSQCSQPNTPTFRLSSTSSPIMLLQSRHSDATLDDGRLPLTPLQQYLALQPPIKSRPPARTLTGGNVVQSTVGYSFSGISPSTKISPLHSVSGTLGHAVFSTTKASPANILPAGGFPTGSSRPPGGYTPTSGNIVNLVPLFSSSPQGGSLKVINHSANQMHTGGSTHRLQKPIPVSLESSFSLLSQPVGIKVDTSTMNRGDYVMRTPRSFNQELMSPSQNMCTPTSSVVLANKVAATPNTFFRSTPGGMVPVSTTAYSQHVILNQNSAFQCVSPFQPVSGGVSAARRLAMTHFDPQP</sequence>
<dbReference type="EMBL" id="JAODUO010000260">
    <property type="protein sequence ID" value="KAK2184566.1"/>
    <property type="molecule type" value="Genomic_DNA"/>
</dbReference>
<comment type="similarity">
    <text evidence="2 10">Belongs to the E2F/DP family.</text>
</comment>
<reference evidence="13" key="1">
    <citation type="journal article" date="2023" name="Mol. Biol. Evol.">
        <title>Third-Generation Sequencing Reveals the Adaptive Role of the Epigenome in Three Deep-Sea Polychaetes.</title>
        <authorList>
            <person name="Perez M."/>
            <person name="Aroh O."/>
            <person name="Sun Y."/>
            <person name="Lan Y."/>
            <person name="Juniper S.K."/>
            <person name="Young C.R."/>
            <person name="Angers B."/>
            <person name="Qian P.Y."/>
        </authorList>
    </citation>
    <scope>NUCLEOTIDE SEQUENCE</scope>
    <source>
        <strain evidence="13">R07B-5</strain>
    </source>
</reference>
<feature type="region of interest" description="Disordered" evidence="11">
    <location>
        <begin position="223"/>
        <end position="254"/>
    </location>
</feature>
<evidence type="ECO:0000313" key="13">
    <source>
        <dbReference type="EMBL" id="KAK2184566.1"/>
    </source>
</evidence>
<feature type="domain" description="E2F/DP family winged-helix DNA-binding" evidence="12">
    <location>
        <begin position="271"/>
        <end position="340"/>
    </location>
</feature>
<feature type="domain" description="E2F/DP family winged-helix DNA-binding" evidence="12">
    <location>
        <begin position="430"/>
        <end position="516"/>
    </location>
</feature>
<protein>
    <recommendedName>
        <fullName evidence="12">E2F/DP family winged-helix DNA-binding domain-containing protein</fullName>
    </recommendedName>
</protein>
<dbReference type="FunFam" id="1.10.10.10:FF:000073">
    <property type="entry name" value="E2F transcription factor 8"/>
    <property type="match status" value="1"/>
</dbReference>
<dbReference type="PANTHER" id="PTHR12081:SF7">
    <property type="entry name" value="TRANSCRIPTION FACTOR EFL-3"/>
    <property type="match status" value="1"/>
</dbReference>
<gene>
    <name evidence="13" type="ORF">NP493_260g02011</name>
</gene>
<dbReference type="InterPro" id="IPR036390">
    <property type="entry name" value="WH_DNA-bd_sf"/>
</dbReference>
<name>A0AAD9UCS9_RIDPI</name>
<comment type="subcellular location">
    <subcellularLocation>
        <location evidence="1 10">Nucleus</location>
    </subcellularLocation>
</comment>
<keyword evidence="8 10" id="KW-0539">Nucleus</keyword>
<organism evidence="13 14">
    <name type="scientific">Ridgeia piscesae</name>
    <name type="common">Tubeworm</name>
    <dbReference type="NCBI Taxonomy" id="27915"/>
    <lineage>
        <taxon>Eukaryota</taxon>
        <taxon>Metazoa</taxon>
        <taxon>Spiralia</taxon>
        <taxon>Lophotrochozoa</taxon>
        <taxon>Annelida</taxon>
        <taxon>Polychaeta</taxon>
        <taxon>Sedentaria</taxon>
        <taxon>Canalipalpata</taxon>
        <taxon>Sabellida</taxon>
        <taxon>Siboglinidae</taxon>
        <taxon>Ridgeia</taxon>
    </lineage>
</organism>
<keyword evidence="4 10" id="KW-0805">Transcription regulation</keyword>
<dbReference type="FunFam" id="1.10.10.10:FF:000100">
    <property type="entry name" value="E2F transcription factor 8"/>
    <property type="match status" value="1"/>
</dbReference>
<keyword evidence="14" id="KW-1185">Reference proteome</keyword>
<dbReference type="SUPFAM" id="SSF46785">
    <property type="entry name" value="Winged helix' DNA-binding domain"/>
    <property type="match status" value="2"/>
</dbReference>
<dbReference type="InterPro" id="IPR003316">
    <property type="entry name" value="E2F_WHTH_DNA-bd_dom"/>
</dbReference>
<dbReference type="PANTHER" id="PTHR12081">
    <property type="entry name" value="TRANSCRIPTION FACTOR E2F"/>
    <property type="match status" value="1"/>
</dbReference>
<keyword evidence="7 10" id="KW-0804">Transcription</keyword>
<evidence type="ECO:0000256" key="8">
    <source>
        <dbReference type="ARBA" id="ARBA00023242"/>
    </source>
</evidence>
<dbReference type="Gene3D" id="1.10.10.10">
    <property type="entry name" value="Winged helix-like DNA-binding domain superfamily/Winged helix DNA-binding domain"/>
    <property type="match status" value="2"/>
</dbReference>
<evidence type="ECO:0000313" key="14">
    <source>
        <dbReference type="Proteomes" id="UP001209878"/>
    </source>
</evidence>
<dbReference type="InterPro" id="IPR036388">
    <property type="entry name" value="WH-like_DNA-bd_sf"/>
</dbReference>
<keyword evidence="6" id="KW-0010">Activator</keyword>
<evidence type="ECO:0000256" key="6">
    <source>
        <dbReference type="ARBA" id="ARBA00023159"/>
    </source>
</evidence>